<organism evidence="1 4">
    <name type="scientific">Ruthenibacterium lactatiformans</name>
    <dbReference type="NCBI Taxonomy" id="1550024"/>
    <lineage>
        <taxon>Bacteria</taxon>
        <taxon>Bacillati</taxon>
        <taxon>Bacillota</taxon>
        <taxon>Clostridia</taxon>
        <taxon>Eubacteriales</taxon>
        <taxon>Oscillospiraceae</taxon>
        <taxon>Ruthenibacterium</taxon>
    </lineage>
</organism>
<dbReference type="SUPFAM" id="SSF53756">
    <property type="entry name" value="UDP-Glycosyltransferase/glycogen phosphorylase"/>
    <property type="match status" value="1"/>
</dbReference>
<proteinExistence type="predicted"/>
<reference evidence="3 4" key="1">
    <citation type="journal article" date="2019" name="Nat. Med.">
        <title>A library of human gut bacterial isolates paired with longitudinal multiomics data enables mechanistic microbiome research.</title>
        <authorList>
            <person name="Poyet M."/>
            <person name="Groussin M."/>
            <person name="Gibbons S.M."/>
            <person name="Avila-Pacheco J."/>
            <person name="Jiang X."/>
            <person name="Kearney S.M."/>
            <person name="Perrotta A.R."/>
            <person name="Berdy B."/>
            <person name="Zhao S."/>
            <person name="Lieberman T.D."/>
            <person name="Swanson P.K."/>
            <person name="Smith M."/>
            <person name="Roesemann S."/>
            <person name="Alexander J.E."/>
            <person name="Rich S.A."/>
            <person name="Livny J."/>
            <person name="Vlamakis H."/>
            <person name="Clish C."/>
            <person name="Bullock K."/>
            <person name="Deik A."/>
            <person name="Scott J."/>
            <person name="Pierce K.A."/>
            <person name="Xavier R.J."/>
            <person name="Alm E.J."/>
        </authorList>
    </citation>
    <scope>NUCLEOTIDE SEQUENCE [LARGE SCALE GENOMIC DNA]</scope>
    <source>
        <strain evidence="1 4">BIOML-A4</strain>
        <strain evidence="2 3">BIOML-A7</strain>
    </source>
</reference>
<comment type="caution">
    <text evidence="1">The sequence shown here is derived from an EMBL/GenBank/DDBJ whole genome shotgun (WGS) entry which is preliminary data.</text>
</comment>
<dbReference type="PANTHER" id="PTHR12526:SF630">
    <property type="entry name" value="GLYCOSYLTRANSFERASE"/>
    <property type="match status" value="1"/>
</dbReference>
<evidence type="ECO:0000313" key="4">
    <source>
        <dbReference type="Proteomes" id="UP000472755"/>
    </source>
</evidence>
<keyword evidence="1" id="KW-0808">Transferase</keyword>
<sequence>MTRMEDSMDILLLCGYFESKYQEEISRKTKTWVENAANTFQKRLIAGFKEQGVNLKVVSAPLIGPWPTAYDDIVFRGFEAGESAENVQYVRFNNIWGYRNISRTAALKKRVRDFVRKSEAKEKAIIVYCPHTPFLEAAVYGKRLDQSIHIHMVVPDLPQYMNLSKKAHPIYDFFKSIDIQKMDRLIAQVNSFMLLTKYMADKLHVGKRPYIVVEGITDVKSIPCAEKKERGKSVAYAGKLVEAFGVKRLIEAFEMIDDQEATLHICGGGELKPYVEETCKIDNRIRYYGVVPAEKANEILQNADVLVNPRQNDDEYTKYSFPSKNIEYLMTGNAVVAYMLDGMPDEYRGLLQVPGNNSVAALAEAIRAALTDENSEQRKRQVQISRTHLYYTAVAEQICGLLNGLSH</sequence>
<dbReference type="Gene3D" id="3.40.50.2000">
    <property type="entry name" value="Glycogen Phosphorylase B"/>
    <property type="match status" value="1"/>
</dbReference>
<dbReference type="PANTHER" id="PTHR12526">
    <property type="entry name" value="GLYCOSYLTRANSFERASE"/>
    <property type="match status" value="1"/>
</dbReference>
<dbReference type="Pfam" id="PF13692">
    <property type="entry name" value="Glyco_trans_1_4"/>
    <property type="match status" value="1"/>
</dbReference>
<evidence type="ECO:0000313" key="3">
    <source>
        <dbReference type="Proteomes" id="UP000449193"/>
    </source>
</evidence>
<dbReference type="EMBL" id="WMZU01000035">
    <property type="protein sequence ID" value="MTS28716.1"/>
    <property type="molecule type" value="Genomic_DNA"/>
</dbReference>
<dbReference type="AlphaFoldDB" id="A0A6I3QS15"/>
<evidence type="ECO:0000313" key="2">
    <source>
        <dbReference type="EMBL" id="MTS53142.1"/>
    </source>
</evidence>
<name>A0A6I3QS15_9FIRM</name>
<evidence type="ECO:0000313" key="1">
    <source>
        <dbReference type="EMBL" id="MTS28716.1"/>
    </source>
</evidence>
<protein>
    <submittedName>
        <fullName evidence="1">Glycosyltransferase</fullName>
    </submittedName>
</protein>
<gene>
    <name evidence="2" type="ORF">GMD52_16625</name>
    <name evidence="1" type="ORF">GMD59_15690</name>
</gene>
<accession>A0A6I3QS15</accession>
<dbReference type="Proteomes" id="UP000472755">
    <property type="component" value="Unassembled WGS sequence"/>
</dbReference>
<dbReference type="EMBL" id="WMZR01000037">
    <property type="protein sequence ID" value="MTS53142.1"/>
    <property type="molecule type" value="Genomic_DNA"/>
</dbReference>
<dbReference type="Proteomes" id="UP000449193">
    <property type="component" value="Unassembled WGS sequence"/>
</dbReference>
<dbReference type="GO" id="GO:0016740">
    <property type="term" value="F:transferase activity"/>
    <property type="evidence" value="ECO:0007669"/>
    <property type="project" value="UniProtKB-KW"/>
</dbReference>